<reference evidence="2" key="1">
    <citation type="submission" date="2021-06" db="EMBL/GenBank/DDBJ databases">
        <authorList>
            <person name="Kallberg Y."/>
            <person name="Tangrot J."/>
            <person name="Rosling A."/>
        </authorList>
    </citation>
    <scope>NUCLEOTIDE SEQUENCE</scope>
    <source>
        <strain evidence="2">BR232B</strain>
    </source>
</reference>
<dbReference type="InterPro" id="IPR041588">
    <property type="entry name" value="Integrase_H2C2"/>
</dbReference>
<dbReference type="InterPro" id="IPR012337">
    <property type="entry name" value="RNaseH-like_sf"/>
</dbReference>
<comment type="caution">
    <text evidence="2">The sequence shown here is derived from an EMBL/GenBank/DDBJ whole genome shotgun (WGS) entry which is preliminary data.</text>
</comment>
<dbReference type="FunFam" id="3.30.420.10:FF:000032">
    <property type="entry name" value="Retrovirus-related Pol polyprotein from transposon 297-like Protein"/>
    <property type="match status" value="1"/>
</dbReference>
<keyword evidence="3" id="KW-1185">Reference proteome</keyword>
<dbReference type="PROSITE" id="PS50994">
    <property type="entry name" value="INTEGRASE"/>
    <property type="match status" value="1"/>
</dbReference>
<dbReference type="PANTHER" id="PTHR37984:SF5">
    <property type="entry name" value="PROTEIN NYNRIN-LIKE"/>
    <property type="match status" value="1"/>
</dbReference>
<evidence type="ECO:0000313" key="3">
    <source>
        <dbReference type="Proteomes" id="UP000789739"/>
    </source>
</evidence>
<dbReference type="GO" id="GO:0003676">
    <property type="term" value="F:nucleic acid binding"/>
    <property type="evidence" value="ECO:0007669"/>
    <property type="project" value="InterPro"/>
</dbReference>
<dbReference type="Pfam" id="PF17921">
    <property type="entry name" value="Integrase_H2C2"/>
    <property type="match status" value="1"/>
</dbReference>
<dbReference type="InterPro" id="IPR036397">
    <property type="entry name" value="RNaseH_sf"/>
</dbReference>
<dbReference type="AlphaFoldDB" id="A0A9N9GQ20"/>
<dbReference type="Gene3D" id="1.10.340.70">
    <property type="match status" value="1"/>
</dbReference>
<name>A0A9N9GQ20_9GLOM</name>
<dbReference type="SUPFAM" id="SSF53098">
    <property type="entry name" value="Ribonuclease H-like"/>
    <property type="match status" value="1"/>
</dbReference>
<dbReference type="InterPro" id="IPR050951">
    <property type="entry name" value="Retrovirus_Pol_polyprotein"/>
</dbReference>
<dbReference type="PANTHER" id="PTHR37984">
    <property type="entry name" value="PROTEIN CBG26694"/>
    <property type="match status" value="1"/>
</dbReference>
<dbReference type="FunFam" id="1.10.340.70:FF:000001">
    <property type="entry name" value="Retrovirus-related Pol polyprotein from transposon gypsy-like Protein"/>
    <property type="match status" value="1"/>
</dbReference>
<dbReference type="GO" id="GO:0005634">
    <property type="term" value="C:nucleus"/>
    <property type="evidence" value="ECO:0007669"/>
    <property type="project" value="UniProtKB-ARBA"/>
</dbReference>
<dbReference type="EMBL" id="CAJVPI010001550">
    <property type="protein sequence ID" value="CAG8617896.1"/>
    <property type="molecule type" value="Genomic_DNA"/>
</dbReference>
<accession>A0A9N9GQ20</accession>
<gene>
    <name evidence="2" type="ORF">PBRASI_LOCUS8535</name>
</gene>
<feature type="domain" description="Integrase catalytic" evidence="1">
    <location>
        <begin position="117"/>
        <end position="279"/>
    </location>
</feature>
<evidence type="ECO:0000259" key="1">
    <source>
        <dbReference type="PROSITE" id="PS50994"/>
    </source>
</evidence>
<dbReference type="Pfam" id="PF00665">
    <property type="entry name" value="rve"/>
    <property type="match status" value="1"/>
</dbReference>
<sequence>MNDEEYNQVLDYLTKPDQRHVPREIRNKSEHFEVFDNRLYRKNFDQLLLVVKKNEVDDLLLYAHDHPLGGHFGRDKTMWNITQYYWWPKMGKYVEHYVQTCEQCQRLRAPTRSEPLQSITPIGTMRKWGVDTVGPLPRTQNGNEYLVVAVDYLTKWPEARALPNKQADTVASFIVDDIICRHGVPKELTTDQGTEYKNQLLRYIAKRTSMKHIMTQAYHPQANGQVERMNQTLINMIRKVSKDKPNVWDEHLATILFAYRTTIHSTTKFTPFHLLHGYEAVTPLNRKLAPIGNNEKELQKRQGQLIEILSKRVQARENIRNRQVVQKKNYDRKLQEPTYNPGELVWLDKKTFNELPKQKTGLRLTGPFKVIMRKSNGTYHLEDSKGKLLKKAYSGDKLRRYQVRQKYGEPLVVIEQIEGIHQGNEFPRLVDASEKDN</sequence>
<dbReference type="Gene3D" id="3.30.420.10">
    <property type="entry name" value="Ribonuclease H-like superfamily/Ribonuclease H"/>
    <property type="match status" value="1"/>
</dbReference>
<dbReference type="OrthoDB" id="5592268at2759"/>
<dbReference type="InterPro" id="IPR001584">
    <property type="entry name" value="Integrase_cat-core"/>
</dbReference>
<organism evidence="2 3">
    <name type="scientific">Paraglomus brasilianum</name>
    <dbReference type="NCBI Taxonomy" id="144538"/>
    <lineage>
        <taxon>Eukaryota</taxon>
        <taxon>Fungi</taxon>
        <taxon>Fungi incertae sedis</taxon>
        <taxon>Mucoromycota</taxon>
        <taxon>Glomeromycotina</taxon>
        <taxon>Glomeromycetes</taxon>
        <taxon>Paraglomerales</taxon>
        <taxon>Paraglomeraceae</taxon>
        <taxon>Paraglomus</taxon>
    </lineage>
</organism>
<evidence type="ECO:0000313" key="2">
    <source>
        <dbReference type="EMBL" id="CAG8617896.1"/>
    </source>
</evidence>
<protein>
    <submittedName>
        <fullName evidence="2">1501_t:CDS:1</fullName>
    </submittedName>
</protein>
<dbReference type="GO" id="GO:0015074">
    <property type="term" value="P:DNA integration"/>
    <property type="evidence" value="ECO:0007669"/>
    <property type="project" value="InterPro"/>
</dbReference>
<dbReference type="Proteomes" id="UP000789739">
    <property type="component" value="Unassembled WGS sequence"/>
</dbReference>
<proteinExistence type="predicted"/>